<dbReference type="STRING" id="48467.SAMN02745166_00177"/>
<evidence type="ECO:0000313" key="2">
    <source>
        <dbReference type="Proteomes" id="UP000190774"/>
    </source>
</evidence>
<dbReference type="AlphaFoldDB" id="A0A1T4WGX2"/>
<dbReference type="Proteomes" id="UP000190774">
    <property type="component" value="Unassembled WGS sequence"/>
</dbReference>
<evidence type="ECO:0008006" key="3">
    <source>
        <dbReference type="Google" id="ProtNLM"/>
    </source>
</evidence>
<dbReference type="EMBL" id="FUYE01000001">
    <property type="protein sequence ID" value="SKA76457.1"/>
    <property type="molecule type" value="Genomic_DNA"/>
</dbReference>
<gene>
    <name evidence="1" type="ORF">SAMN02745166_00177</name>
</gene>
<sequence length="145" mass="16345">MPREMIIEGYTSEEILALSDEQMETFVLCGEPLVFRAGSAEILGEFRLVDSRLEIELAQINGGGEGVLPVLWSLAERYAKQRGLGHVDWIVHALTCAKPNLKLRRVLERMGFSIQKVRGEVDAFFYRHEVPNEGPESLTEKVMAL</sequence>
<organism evidence="1 2">
    <name type="scientific">Prosthecobacter debontii</name>
    <dbReference type="NCBI Taxonomy" id="48467"/>
    <lineage>
        <taxon>Bacteria</taxon>
        <taxon>Pseudomonadati</taxon>
        <taxon>Verrucomicrobiota</taxon>
        <taxon>Verrucomicrobiia</taxon>
        <taxon>Verrucomicrobiales</taxon>
        <taxon>Verrucomicrobiaceae</taxon>
        <taxon>Prosthecobacter</taxon>
    </lineage>
</organism>
<keyword evidence="2" id="KW-1185">Reference proteome</keyword>
<reference evidence="2" key="1">
    <citation type="submission" date="2017-02" db="EMBL/GenBank/DDBJ databases">
        <authorList>
            <person name="Varghese N."/>
            <person name="Submissions S."/>
        </authorList>
    </citation>
    <scope>NUCLEOTIDE SEQUENCE [LARGE SCALE GENOMIC DNA]</scope>
    <source>
        <strain evidence="2">ATCC 700200</strain>
    </source>
</reference>
<accession>A0A1T4WGX2</accession>
<evidence type="ECO:0000313" key="1">
    <source>
        <dbReference type="EMBL" id="SKA76457.1"/>
    </source>
</evidence>
<dbReference type="OrthoDB" id="5519990at2"/>
<proteinExistence type="predicted"/>
<dbReference type="RefSeq" id="WP_078811415.1">
    <property type="nucleotide sequence ID" value="NZ_FUYE01000001.1"/>
</dbReference>
<name>A0A1T4WGX2_9BACT</name>
<protein>
    <recommendedName>
        <fullName evidence="3">N-acetyltransferase domain-containing protein</fullName>
    </recommendedName>
</protein>